<dbReference type="GO" id="GO:0043190">
    <property type="term" value="C:ATP-binding cassette (ABC) transporter complex"/>
    <property type="evidence" value="ECO:0007669"/>
    <property type="project" value="InterPro"/>
</dbReference>
<feature type="transmembrane region" description="Helical" evidence="5">
    <location>
        <begin position="112"/>
        <end position="140"/>
    </location>
</feature>
<feature type="transmembrane region" description="Helical" evidence="5">
    <location>
        <begin position="35"/>
        <end position="58"/>
    </location>
</feature>
<evidence type="ECO:0000256" key="2">
    <source>
        <dbReference type="ARBA" id="ARBA00022692"/>
    </source>
</evidence>
<feature type="transmembrane region" description="Helical" evidence="5">
    <location>
        <begin position="64"/>
        <end position="83"/>
    </location>
</feature>
<reference evidence="7 8" key="1">
    <citation type="submission" date="2020-08" db="EMBL/GenBank/DDBJ databases">
        <title>Genomic Encyclopedia of Type Strains, Phase IV (KMG-IV): sequencing the most valuable type-strain genomes for metagenomic binning, comparative biology and taxonomic classification.</title>
        <authorList>
            <person name="Goeker M."/>
        </authorList>
    </citation>
    <scope>NUCLEOTIDE SEQUENCE [LARGE SCALE GENOMIC DNA]</scope>
    <source>
        <strain evidence="7 8">DSM 21458</strain>
    </source>
</reference>
<evidence type="ECO:0000313" key="7">
    <source>
        <dbReference type="EMBL" id="MBB6099101.1"/>
    </source>
</evidence>
<keyword evidence="4 5" id="KW-0472">Membrane</keyword>
<dbReference type="RefSeq" id="WP_183987853.1">
    <property type="nucleotide sequence ID" value="NZ_JACHHG010000009.1"/>
</dbReference>
<dbReference type="PANTHER" id="PTHR43229">
    <property type="entry name" value="NODULATION PROTEIN J"/>
    <property type="match status" value="1"/>
</dbReference>
<keyword evidence="5" id="KW-0813">Transport</keyword>
<dbReference type="InterPro" id="IPR047817">
    <property type="entry name" value="ABC2_TM_bact-type"/>
</dbReference>
<dbReference type="AlphaFoldDB" id="A0A841HZZ8"/>
<feature type="transmembrane region" description="Helical" evidence="5">
    <location>
        <begin position="146"/>
        <end position="173"/>
    </location>
</feature>
<comment type="subcellular location">
    <subcellularLocation>
        <location evidence="5">Cell membrane</location>
        <topology evidence="5">Multi-pass membrane protein</topology>
    </subcellularLocation>
    <subcellularLocation>
        <location evidence="1">Membrane</location>
        <topology evidence="1">Multi-pass membrane protein</topology>
    </subcellularLocation>
</comment>
<comment type="similarity">
    <text evidence="5">Belongs to the ABC-2 integral membrane protein family.</text>
</comment>
<keyword evidence="2 5" id="KW-0812">Transmembrane</keyword>
<evidence type="ECO:0000313" key="8">
    <source>
        <dbReference type="Proteomes" id="UP000569951"/>
    </source>
</evidence>
<dbReference type="InterPro" id="IPR000412">
    <property type="entry name" value="ABC_2_transport"/>
</dbReference>
<name>A0A841HZZ8_9DEIO</name>
<dbReference type="PANTHER" id="PTHR43229:SF6">
    <property type="entry name" value="ABC-TYPE MULTIDRUG TRANSPORT SYSTEM, PERMEASE COMPONENT"/>
    <property type="match status" value="1"/>
</dbReference>
<dbReference type="PROSITE" id="PS51012">
    <property type="entry name" value="ABC_TM2"/>
    <property type="match status" value="1"/>
</dbReference>
<dbReference type="EMBL" id="JACHHG010000009">
    <property type="protein sequence ID" value="MBB6099101.1"/>
    <property type="molecule type" value="Genomic_DNA"/>
</dbReference>
<evidence type="ECO:0000259" key="6">
    <source>
        <dbReference type="PROSITE" id="PS51012"/>
    </source>
</evidence>
<dbReference type="GO" id="GO:0140359">
    <property type="term" value="F:ABC-type transporter activity"/>
    <property type="evidence" value="ECO:0007669"/>
    <property type="project" value="InterPro"/>
</dbReference>
<evidence type="ECO:0000256" key="4">
    <source>
        <dbReference type="ARBA" id="ARBA00023136"/>
    </source>
</evidence>
<gene>
    <name evidence="7" type="ORF">HNR42_002537</name>
</gene>
<keyword evidence="8" id="KW-1185">Reference proteome</keyword>
<evidence type="ECO:0000256" key="1">
    <source>
        <dbReference type="ARBA" id="ARBA00004141"/>
    </source>
</evidence>
<evidence type="ECO:0000256" key="3">
    <source>
        <dbReference type="ARBA" id="ARBA00022989"/>
    </source>
</evidence>
<feature type="transmembrane region" description="Helical" evidence="5">
    <location>
        <begin position="185"/>
        <end position="207"/>
    </location>
</feature>
<feature type="transmembrane region" description="Helical" evidence="5">
    <location>
        <begin position="252"/>
        <end position="270"/>
    </location>
</feature>
<keyword evidence="5" id="KW-1003">Cell membrane</keyword>
<protein>
    <recommendedName>
        <fullName evidence="5">Transport permease protein</fullName>
    </recommendedName>
</protein>
<dbReference type="InterPro" id="IPR013525">
    <property type="entry name" value="ABC2_TM"/>
</dbReference>
<proteinExistence type="inferred from homology"/>
<sequence>MQPHPTSSQARGLFGHLRAAGAFVFRDYHLTRRYFSWHVVFSFYDVVNAATIVLIGVALGQSNLTLTLILGVVMWSFLSRLFGEIANSISYERWEGTIEYTFMAPVSRLVHLLGVSAFAGLYALVRVVIVMAALLLFTSLSVSGANLWGCLVVIIVASFSFMGLGLIAAVLPMMSTENGAQATNIIQAVFLLISGIYYPVSVLPAWLQPLSFISPATYALTACRKLLGIEGNMQGKDAVLQGASLSAVLPELGILVAFAFVTIPLGLYVFRLAERWAKRTGKLKRVG</sequence>
<accession>A0A841HZZ8</accession>
<dbReference type="Proteomes" id="UP000569951">
    <property type="component" value="Unassembled WGS sequence"/>
</dbReference>
<dbReference type="InterPro" id="IPR051784">
    <property type="entry name" value="Nod_factor_ABC_transporter"/>
</dbReference>
<dbReference type="PRINTS" id="PR00164">
    <property type="entry name" value="ABC2TRNSPORT"/>
</dbReference>
<keyword evidence="3 5" id="KW-1133">Transmembrane helix</keyword>
<feature type="domain" description="ABC transmembrane type-2" evidence="6">
    <location>
        <begin position="33"/>
        <end position="273"/>
    </location>
</feature>
<evidence type="ECO:0000256" key="5">
    <source>
        <dbReference type="RuleBase" id="RU361157"/>
    </source>
</evidence>
<comment type="caution">
    <text evidence="7">The sequence shown here is derived from an EMBL/GenBank/DDBJ whole genome shotgun (WGS) entry which is preliminary data.</text>
</comment>
<organism evidence="7 8">
    <name type="scientific">Deinobacterium chartae</name>
    <dbReference type="NCBI Taxonomy" id="521158"/>
    <lineage>
        <taxon>Bacteria</taxon>
        <taxon>Thermotogati</taxon>
        <taxon>Deinococcota</taxon>
        <taxon>Deinococci</taxon>
        <taxon>Deinococcales</taxon>
        <taxon>Deinococcaceae</taxon>
        <taxon>Deinobacterium</taxon>
    </lineage>
</organism>
<dbReference type="Pfam" id="PF01061">
    <property type="entry name" value="ABC2_membrane"/>
    <property type="match status" value="1"/>
</dbReference>